<dbReference type="AlphaFoldDB" id="A0A3S3VC88"/>
<evidence type="ECO:0000313" key="2">
    <source>
        <dbReference type="Proteomes" id="UP000286701"/>
    </source>
</evidence>
<dbReference type="Gene3D" id="3.30.420.260">
    <property type="match status" value="1"/>
</dbReference>
<gene>
    <name evidence="1" type="ORF">EPL05_15885</name>
</gene>
<dbReference type="CDD" id="cd24013">
    <property type="entry name" value="ASKHA_ATPase_BT3980-like"/>
    <property type="match status" value="1"/>
</dbReference>
<name>A0A3S3VC88_9SPHI</name>
<reference evidence="1 2" key="1">
    <citation type="submission" date="2019-01" db="EMBL/GenBank/DDBJ databases">
        <title>Mucilaginibacter antarcticum sp. nov., isolated from antarctic soil.</title>
        <authorList>
            <person name="Yan Y.-Q."/>
            <person name="Du Z.-J."/>
        </authorList>
    </citation>
    <scope>NUCLEOTIDE SEQUENCE [LARGE SCALE GENOMIC DNA]</scope>
    <source>
        <strain evidence="1 2">F01003</strain>
    </source>
</reference>
<dbReference type="InterPro" id="IPR024213">
    <property type="entry name" value="DUF3822"/>
</dbReference>
<protein>
    <submittedName>
        <fullName evidence="1">DUF3822 family protein</fullName>
    </submittedName>
</protein>
<dbReference type="Pfam" id="PF12864">
    <property type="entry name" value="DUF3822"/>
    <property type="match status" value="1"/>
</dbReference>
<comment type="caution">
    <text evidence="1">The sequence shown here is derived from an EMBL/GenBank/DDBJ whole genome shotgun (WGS) entry which is preliminary data.</text>
</comment>
<dbReference type="OrthoDB" id="765136at2"/>
<dbReference type="RefSeq" id="WP_128534959.1">
    <property type="nucleotide sequence ID" value="NZ_SBIW01000007.1"/>
</dbReference>
<dbReference type="EMBL" id="SBIW01000007">
    <property type="protein sequence ID" value="RWY50228.1"/>
    <property type="molecule type" value="Genomic_DNA"/>
</dbReference>
<sequence>MSEHNYKYTDEQLSLSEAANYNLLLQVDPHSFSYAIAHKKKLLAWAENCPLGELANPQELEEILTANYKQVITGLTSGAFTLMPEALFDNEYAANIARLLDVAETDRVYAQPLDSKNTIIYKVDQTASAAQGVFENETIVYRAKGWITAVANNYPTSTDLYLNIENGTVEILNFTYNKLRFYNLFSYKNHEELAYFAAFVADELGMSPESLTLVLSGDVNASDKSFTYLAEFFGKVKINDTKVLVLPEQVVPHKILSLAALSLCASSEEN</sequence>
<evidence type="ECO:0000313" key="1">
    <source>
        <dbReference type="EMBL" id="RWY50228.1"/>
    </source>
</evidence>
<dbReference type="Proteomes" id="UP000286701">
    <property type="component" value="Unassembled WGS sequence"/>
</dbReference>
<keyword evidence="2" id="KW-1185">Reference proteome</keyword>
<proteinExistence type="predicted"/>
<organism evidence="1 2">
    <name type="scientific">Mucilaginibacter gilvus</name>
    <dbReference type="NCBI Taxonomy" id="2305909"/>
    <lineage>
        <taxon>Bacteria</taxon>
        <taxon>Pseudomonadati</taxon>
        <taxon>Bacteroidota</taxon>
        <taxon>Sphingobacteriia</taxon>
        <taxon>Sphingobacteriales</taxon>
        <taxon>Sphingobacteriaceae</taxon>
        <taxon>Mucilaginibacter</taxon>
    </lineage>
</organism>
<accession>A0A3S3VC88</accession>
<dbReference type="Gene3D" id="3.30.420.250">
    <property type="match status" value="1"/>
</dbReference>